<comment type="caution">
    <text evidence="2">The sequence shown here is derived from an EMBL/GenBank/DDBJ whole genome shotgun (WGS) entry which is preliminary data.</text>
</comment>
<name>A0AAP4EFH8_CLOPF</name>
<accession>A0AAP4EFH8</accession>
<sequence length="173" mass="20792">MNLNKETFRKIEDRLYSYFKQLKLIEKDKQKIILLKKQQEEIKEEMKCLKALNIDSYTNMGIDYSRDPIQTSPTGAGEGEIKVIQYISDLEKEYERRMENIYKLNSRVRDLEIDVEDMKHILEQLDEEQRKFIKLKYRNRKSVEWIAIELMGGAKSTAYRKRDEIIRIIAEFS</sequence>
<dbReference type="Proteomes" id="UP001222958">
    <property type="component" value="Unassembled WGS sequence"/>
</dbReference>
<protein>
    <submittedName>
        <fullName evidence="2">Uncharacterized protein</fullName>
    </submittedName>
</protein>
<feature type="coiled-coil region" evidence="1">
    <location>
        <begin position="87"/>
        <end position="128"/>
    </location>
</feature>
<evidence type="ECO:0000313" key="3">
    <source>
        <dbReference type="Proteomes" id="UP001222958"/>
    </source>
</evidence>
<dbReference type="RefSeq" id="WP_279858270.1">
    <property type="nucleotide sequence ID" value="NZ_JARVUX010000012.1"/>
</dbReference>
<reference evidence="2" key="1">
    <citation type="submission" date="2023-04" db="EMBL/GenBank/DDBJ databases">
        <title>Epidemiological investigation of Clostridium perfringens isolated from cattle.</title>
        <authorList>
            <person name="Tian R."/>
        </authorList>
    </citation>
    <scope>NUCLEOTIDE SEQUENCE</scope>
    <source>
        <strain evidence="2">ZWCP172</strain>
    </source>
</reference>
<gene>
    <name evidence="2" type="ORF">QDQ28_14115</name>
</gene>
<feature type="coiled-coil region" evidence="1">
    <location>
        <begin position="25"/>
        <end position="55"/>
    </location>
</feature>
<dbReference type="EMBL" id="JARVUX010000012">
    <property type="protein sequence ID" value="MDH2337310.1"/>
    <property type="molecule type" value="Genomic_DNA"/>
</dbReference>
<evidence type="ECO:0000313" key="2">
    <source>
        <dbReference type="EMBL" id="MDH2337310.1"/>
    </source>
</evidence>
<organism evidence="2 3">
    <name type="scientific">Clostridium perfringens</name>
    <dbReference type="NCBI Taxonomy" id="1502"/>
    <lineage>
        <taxon>Bacteria</taxon>
        <taxon>Bacillati</taxon>
        <taxon>Bacillota</taxon>
        <taxon>Clostridia</taxon>
        <taxon>Eubacteriales</taxon>
        <taxon>Clostridiaceae</taxon>
        <taxon>Clostridium</taxon>
    </lineage>
</organism>
<keyword evidence="1" id="KW-0175">Coiled coil</keyword>
<dbReference type="AlphaFoldDB" id="A0AAP4EFH8"/>
<proteinExistence type="predicted"/>
<evidence type="ECO:0000256" key="1">
    <source>
        <dbReference type="SAM" id="Coils"/>
    </source>
</evidence>